<dbReference type="GO" id="GO:0140359">
    <property type="term" value="F:ABC-type transporter activity"/>
    <property type="evidence" value="ECO:0007669"/>
    <property type="project" value="InterPro"/>
</dbReference>
<dbReference type="KEGG" id="sru:SRU_1250"/>
<feature type="transmembrane region" description="Helical" evidence="6">
    <location>
        <begin position="79"/>
        <end position="97"/>
    </location>
</feature>
<feature type="transmembrane region" description="Helical" evidence="6">
    <location>
        <begin position="237"/>
        <end position="256"/>
    </location>
</feature>
<proteinExistence type="predicted"/>
<feature type="transmembrane region" description="Helical" evidence="6">
    <location>
        <begin position="184"/>
        <end position="201"/>
    </location>
</feature>
<evidence type="ECO:0000256" key="6">
    <source>
        <dbReference type="SAM" id="Phobius"/>
    </source>
</evidence>
<evidence type="ECO:0000256" key="2">
    <source>
        <dbReference type="ARBA" id="ARBA00022475"/>
    </source>
</evidence>
<feature type="transmembrane region" description="Helical" evidence="6">
    <location>
        <begin position="154"/>
        <end position="177"/>
    </location>
</feature>
<sequence>MDPARVSRIATLFSTHHPPAPMHAVWTICKREVNAFFDSLTAYVLLVVFLGLSGTFTWLFGQGDVFFVGEASLDTFFQVAFWTLFFFIPAVTMGMIAEEKRSGTLELLATKPIDDLEIVAGKWLAAWALVAIALAFTLPYYVTVAQLGPIDHGATLSGYLGLLLVSAVYVSIGLFASSLTGNQIVAFLLSLFIAVFLHLLFGQMASILPDAPASVASFLDLQGHFRTMSRGVIDTASVLYVGSLTCVGLLAATLSLKSRSWS</sequence>
<evidence type="ECO:0000313" key="7">
    <source>
        <dbReference type="EMBL" id="ABC46259.1"/>
    </source>
</evidence>
<keyword evidence="2" id="KW-1003">Cell membrane</keyword>
<dbReference type="GO" id="GO:0005886">
    <property type="term" value="C:plasma membrane"/>
    <property type="evidence" value="ECO:0007669"/>
    <property type="project" value="UniProtKB-SubCell"/>
</dbReference>
<feature type="transmembrane region" description="Helical" evidence="6">
    <location>
        <begin position="40"/>
        <end position="59"/>
    </location>
</feature>
<dbReference type="EMBL" id="CP000159">
    <property type="protein sequence ID" value="ABC46259.1"/>
    <property type="molecule type" value="Genomic_DNA"/>
</dbReference>
<evidence type="ECO:0000256" key="5">
    <source>
        <dbReference type="ARBA" id="ARBA00023136"/>
    </source>
</evidence>
<dbReference type="EnsemblBacteria" id="ABC46259">
    <property type="protein sequence ID" value="ABC46259"/>
    <property type="gene ID" value="SRU_1250"/>
</dbReference>
<dbReference type="HOGENOM" id="CLU_081003_0_0_10"/>
<dbReference type="Pfam" id="PF12679">
    <property type="entry name" value="ABC2_membrane_2"/>
    <property type="match status" value="1"/>
</dbReference>
<protein>
    <submittedName>
        <fullName evidence="7">Probable permease of ABC transporter</fullName>
    </submittedName>
</protein>
<dbReference type="Proteomes" id="UP000008674">
    <property type="component" value="Chromosome"/>
</dbReference>
<evidence type="ECO:0000256" key="3">
    <source>
        <dbReference type="ARBA" id="ARBA00022692"/>
    </source>
</evidence>
<organism evidence="7 8">
    <name type="scientific">Salinibacter ruber (strain DSM 13855 / M31)</name>
    <dbReference type="NCBI Taxonomy" id="309807"/>
    <lineage>
        <taxon>Bacteria</taxon>
        <taxon>Pseudomonadati</taxon>
        <taxon>Rhodothermota</taxon>
        <taxon>Rhodothermia</taxon>
        <taxon>Rhodothermales</taxon>
        <taxon>Salinibacteraceae</taxon>
        <taxon>Salinibacter</taxon>
    </lineage>
</organism>
<gene>
    <name evidence="7" type="ordered locus">SRU_1250</name>
</gene>
<evidence type="ECO:0000256" key="4">
    <source>
        <dbReference type="ARBA" id="ARBA00022989"/>
    </source>
</evidence>
<reference evidence="7 8" key="1">
    <citation type="journal article" date="2005" name="Proc. Natl. Acad. Sci. U.S.A.">
        <title>The genome of Salinibacter ruber: convergence and gene exchange among hyperhalophilic bacteria and archaea.</title>
        <authorList>
            <person name="Mongodin E.F."/>
            <person name="Nelson K.E."/>
            <person name="Daugherty S."/>
            <person name="Deboy R.T."/>
            <person name="Wister J."/>
            <person name="Khouri H."/>
            <person name="Weidman J."/>
            <person name="Walsh D.A."/>
            <person name="Papke R.T."/>
            <person name="Sanchez Perez G."/>
            <person name="Sharma A.K."/>
            <person name="Nesbo C.L."/>
            <person name="MacLeod D."/>
            <person name="Bapteste E."/>
            <person name="Doolittle W.F."/>
            <person name="Charlebois R.L."/>
            <person name="Legault B."/>
            <person name="Rodriguez-Valera F."/>
        </authorList>
    </citation>
    <scope>NUCLEOTIDE SEQUENCE [LARGE SCALE GENOMIC DNA]</scope>
    <source>
        <strain evidence="8">DSM 13855 / CECT 5946 / M31</strain>
    </source>
</reference>
<dbReference type="PANTHER" id="PTHR30294">
    <property type="entry name" value="MEMBRANE COMPONENT OF ABC TRANSPORTER YHHJ-RELATED"/>
    <property type="match status" value="1"/>
</dbReference>
<keyword evidence="5 6" id="KW-0472">Membrane</keyword>
<dbReference type="OrthoDB" id="9794512at2"/>
<evidence type="ECO:0000256" key="1">
    <source>
        <dbReference type="ARBA" id="ARBA00004651"/>
    </source>
</evidence>
<dbReference type="InterPro" id="IPR051449">
    <property type="entry name" value="ABC-2_transporter_component"/>
</dbReference>
<evidence type="ECO:0000313" key="8">
    <source>
        <dbReference type="Proteomes" id="UP000008674"/>
    </source>
</evidence>
<dbReference type="eggNOG" id="COG1277">
    <property type="taxonomic scope" value="Bacteria"/>
</dbReference>
<accession>Q2S357</accession>
<keyword evidence="4 6" id="KW-1133">Transmembrane helix</keyword>
<keyword evidence="3 6" id="KW-0812">Transmembrane</keyword>
<name>Q2S357_SALRD</name>
<dbReference type="PANTHER" id="PTHR30294:SF29">
    <property type="entry name" value="MULTIDRUG ABC TRANSPORTER PERMEASE YBHS-RELATED"/>
    <property type="match status" value="1"/>
</dbReference>
<keyword evidence="8" id="KW-1185">Reference proteome</keyword>
<comment type="subcellular location">
    <subcellularLocation>
        <location evidence="1">Cell membrane</location>
        <topology evidence="1">Multi-pass membrane protein</topology>
    </subcellularLocation>
</comment>
<dbReference type="AlphaFoldDB" id="Q2S357"/>
<dbReference type="STRING" id="309807.SRU_1250"/>
<feature type="transmembrane region" description="Helical" evidence="6">
    <location>
        <begin position="118"/>
        <end position="142"/>
    </location>
</feature>